<keyword evidence="3" id="KW-1003">Cell membrane</keyword>
<feature type="domain" description="Peptidase S8/S53" evidence="15">
    <location>
        <begin position="115"/>
        <end position="457"/>
    </location>
</feature>
<organism evidence="16 17">
    <name type="scientific">Saccharomonospora amisosensis</name>
    <dbReference type="NCBI Taxonomy" id="1128677"/>
    <lineage>
        <taxon>Bacteria</taxon>
        <taxon>Bacillati</taxon>
        <taxon>Actinomycetota</taxon>
        <taxon>Actinomycetes</taxon>
        <taxon>Pseudonocardiales</taxon>
        <taxon>Pseudonocardiaceae</taxon>
        <taxon>Saccharomonospora</taxon>
    </lineage>
</organism>
<dbReference type="InterPro" id="IPR000209">
    <property type="entry name" value="Peptidase_S8/S53_dom"/>
</dbReference>
<keyword evidence="14" id="KW-0732">Signal</keyword>
<dbReference type="NCBIfam" id="TIGR03921">
    <property type="entry name" value="T7SS_mycosin"/>
    <property type="match status" value="1"/>
</dbReference>
<dbReference type="PROSITE" id="PS51892">
    <property type="entry name" value="SUBTILASE"/>
    <property type="match status" value="1"/>
</dbReference>
<evidence type="ECO:0000256" key="10">
    <source>
        <dbReference type="PROSITE-ProRule" id="PRU01240"/>
    </source>
</evidence>
<reference evidence="16 17" key="1">
    <citation type="submission" date="2020-03" db="EMBL/GenBank/DDBJ databases">
        <title>Sequencing the genomes of 1000 actinobacteria strains.</title>
        <authorList>
            <person name="Klenk H.-P."/>
        </authorList>
    </citation>
    <scope>NUCLEOTIDE SEQUENCE [LARGE SCALE GENOMIC DNA]</scope>
    <source>
        <strain evidence="16 17">DSM 45685</strain>
    </source>
</reference>
<evidence type="ECO:0000259" key="15">
    <source>
        <dbReference type="Pfam" id="PF00082"/>
    </source>
</evidence>
<evidence type="ECO:0000256" key="12">
    <source>
        <dbReference type="SAM" id="MobiDB-lite"/>
    </source>
</evidence>
<sequence>MRRAWPLRRASALALTVAIGTVCPGLSPVPAVAQDSSSDSEGYYATPPPLGNTAPPTDTGRPDKPYTKQVGCVERDLGRDVIPRETPWGQQYLRINEVHDLMRSTVGSVGRYPGGEAVRVAVIDTGITNHPFFNGRVQGVEDYVADTPNGPGLEDCDGHGTEVAGIIAANTTPDIGFNGVAPEVQILSIRQSSQNYAVDDSASQSSGGNENAGGEGGNDSGGGGDTDGEGQPNALRAPGGTAPAQNGGRTQEEEDAAGTLDTLAQAVVRATNENADVINISINNCRPADGNIGEGERTLQAAVRYAVDNDVVVVAAAGNTGENCPQNDQRDPAKPKTIVTPPWFAEDVLSVAAIDETGSVADFSVHGPWVTVAAPGTGITSLDPAAGSGGLANLTIENGEPQQIQGTSFAAPYVSGVAALVRAKYPDLTARQVMYRIAYTAQHPAASGGRDNFVGYGIIDPMAALTATVPSEEGIEPARADQLPSDLPLTDNRDWTPMVVALAGSGGALMALIITLFVVHTIRRNRTDEAHPTDSRKRV</sequence>
<dbReference type="EC" id="3.4.21.-" evidence="16"/>
<evidence type="ECO:0000256" key="9">
    <source>
        <dbReference type="ARBA" id="ARBA00023136"/>
    </source>
</evidence>
<protein>
    <submittedName>
        <fullName evidence="16">Membrane-anchored mycosin MYCP</fullName>
        <ecNumber evidence="16">3.4.21.-</ecNumber>
    </submittedName>
</protein>
<keyword evidence="4 10" id="KW-0645">Protease</keyword>
<dbReference type="PROSITE" id="PS00137">
    <property type="entry name" value="SUBTILASE_HIS"/>
    <property type="match status" value="1"/>
</dbReference>
<dbReference type="Pfam" id="PF00082">
    <property type="entry name" value="Peptidase_S8"/>
    <property type="match status" value="1"/>
</dbReference>
<proteinExistence type="inferred from homology"/>
<dbReference type="AlphaFoldDB" id="A0A7X5ZT26"/>
<dbReference type="Gene3D" id="3.40.50.200">
    <property type="entry name" value="Peptidase S8/S53 domain"/>
    <property type="match status" value="1"/>
</dbReference>
<feature type="active site" description="Charge relay system" evidence="10">
    <location>
        <position position="124"/>
    </location>
</feature>
<feature type="active site" description="Charge relay system" evidence="10">
    <location>
        <position position="408"/>
    </location>
</feature>
<dbReference type="PANTHER" id="PTHR43806:SF11">
    <property type="entry name" value="CEREVISIN-RELATED"/>
    <property type="match status" value="1"/>
</dbReference>
<evidence type="ECO:0000256" key="8">
    <source>
        <dbReference type="ARBA" id="ARBA00022989"/>
    </source>
</evidence>
<evidence type="ECO:0000256" key="11">
    <source>
        <dbReference type="RuleBase" id="RU003355"/>
    </source>
</evidence>
<dbReference type="GO" id="GO:0006508">
    <property type="term" value="P:proteolysis"/>
    <property type="evidence" value="ECO:0007669"/>
    <property type="project" value="UniProtKB-KW"/>
</dbReference>
<evidence type="ECO:0000313" key="16">
    <source>
        <dbReference type="EMBL" id="NIJ14186.1"/>
    </source>
</evidence>
<feature type="region of interest" description="Disordered" evidence="12">
    <location>
        <begin position="31"/>
        <end position="68"/>
    </location>
</feature>
<dbReference type="PROSITE" id="PS00138">
    <property type="entry name" value="SUBTILASE_SER"/>
    <property type="match status" value="1"/>
</dbReference>
<evidence type="ECO:0000256" key="2">
    <source>
        <dbReference type="ARBA" id="ARBA00011073"/>
    </source>
</evidence>
<keyword evidence="6 10" id="KW-0378">Hydrolase</keyword>
<dbReference type="PANTHER" id="PTHR43806">
    <property type="entry name" value="PEPTIDASE S8"/>
    <property type="match status" value="1"/>
</dbReference>
<evidence type="ECO:0000256" key="7">
    <source>
        <dbReference type="ARBA" id="ARBA00022825"/>
    </source>
</evidence>
<dbReference type="PRINTS" id="PR00723">
    <property type="entry name" value="SUBTILISIN"/>
</dbReference>
<dbReference type="GO" id="GO:0004252">
    <property type="term" value="F:serine-type endopeptidase activity"/>
    <property type="evidence" value="ECO:0007669"/>
    <property type="project" value="UniProtKB-UniRule"/>
</dbReference>
<dbReference type="InterPro" id="IPR050131">
    <property type="entry name" value="Peptidase_S8_subtilisin-like"/>
</dbReference>
<feature type="active site" description="Charge relay system" evidence="10">
    <location>
        <position position="159"/>
    </location>
</feature>
<dbReference type="GO" id="GO:0005886">
    <property type="term" value="C:plasma membrane"/>
    <property type="evidence" value="ECO:0007669"/>
    <property type="project" value="UniProtKB-SubCell"/>
</dbReference>
<feature type="region of interest" description="Disordered" evidence="12">
    <location>
        <begin position="195"/>
        <end position="257"/>
    </location>
</feature>
<evidence type="ECO:0000256" key="3">
    <source>
        <dbReference type="ARBA" id="ARBA00022475"/>
    </source>
</evidence>
<dbReference type="InterPro" id="IPR023827">
    <property type="entry name" value="Peptidase_S8_Asp-AS"/>
</dbReference>
<comment type="similarity">
    <text evidence="2 10 11">Belongs to the peptidase S8 family.</text>
</comment>
<feature type="chain" id="PRO_5030625386" evidence="14">
    <location>
        <begin position="34"/>
        <end position="539"/>
    </location>
</feature>
<dbReference type="InterPro" id="IPR023828">
    <property type="entry name" value="Peptidase_S8_Ser-AS"/>
</dbReference>
<evidence type="ECO:0000313" key="17">
    <source>
        <dbReference type="Proteomes" id="UP000545493"/>
    </source>
</evidence>
<dbReference type="InterPro" id="IPR015500">
    <property type="entry name" value="Peptidase_S8_subtilisin-rel"/>
</dbReference>
<feature type="compositionally biased region" description="Polar residues" evidence="12">
    <location>
        <begin position="195"/>
        <end position="204"/>
    </location>
</feature>
<keyword evidence="7 10" id="KW-0720">Serine protease</keyword>
<dbReference type="InterPro" id="IPR036852">
    <property type="entry name" value="Peptidase_S8/S53_dom_sf"/>
</dbReference>
<dbReference type="EMBL" id="JAAOYM010000001">
    <property type="protein sequence ID" value="NIJ14186.1"/>
    <property type="molecule type" value="Genomic_DNA"/>
</dbReference>
<dbReference type="InterPro" id="IPR022398">
    <property type="entry name" value="Peptidase_S8_His-AS"/>
</dbReference>
<evidence type="ECO:0000256" key="1">
    <source>
        <dbReference type="ARBA" id="ARBA00004162"/>
    </source>
</evidence>
<evidence type="ECO:0000256" key="6">
    <source>
        <dbReference type="ARBA" id="ARBA00022801"/>
    </source>
</evidence>
<keyword evidence="9 13" id="KW-0472">Membrane</keyword>
<comment type="subcellular location">
    <subcellularLocation>
        <location evidence="1">Cell membrane</location>
        <topology evidence="1">Single-pass membrane protein</topology>
    </subcellularLocation>
</comment>
<feature type="signal peptide" evidence="14">
    <location>
        <begin position="1"/>
        <end position="33"/>
    </location>
</feature>
<dbReference type="Proteomes" id="UP000545493">
    <property type="component" value="Unassembled WGS sequence"/>
</dbReference>
<comment type="caution">
    <text evidence="16">The sequence shown here is derived from an EMBL/GenBank/DDBJ whole genome shotgun (WGS) entry which is preliminary data.</text>
</comment>
<keyword evidence="8 13" id="KW-1133">Transmembrane helix</keyword>
<feature type="transmembrane region" description="Helical" evidence="13">
    <location>
        <begin position="495"/>
        <end position="519"/>
    </location>
</feature>
<dbReference type="SUPFAM" id="SSF52743">
    <property type="entry name" value="Subtilisin-like"/>
    <property type="match status" value="1"/>
</dbReference>
<keyword evidence="17" id="KW-1185">Reference proteome</keyword>
<evidence type="ECO:0000256" key="14">
    <source>
        <dbReference type="SAM" id="SignalP"/>
    </source>
</evidence>
<dbReference type="PROSITE" id="PS00136">
    <property type="entry name" value="SUBTILASE_ASP"/>
    <property type="match status" value="1"/>
</dbReference>
<accession>A0A7X5ZT26</accession>
<evidence type="ECO:0000256" key="4">
    <source>
        <dbReference type="ARBA" id="ARBA00022670"/>
    </source>
</evidence>
<keyword evidence="5 13" id="KW-0812">Transmembrane</keyword>
<evidence type="ECO:0000256" key="5">
    <source>
        <dbReference type="ARBA" id="ARBA00022692"/>
    </source>
</evidence>
<name>A0A7X5ZT26_9PSEU</name>
<evidence type="ECO:0000256" key="13">
    <source>
        <dbReference type="SAM" id="Phobius"/>
    </source>
</evidence>
<gene>
    <name evidence="16" type="ORF">FHU38_004530</name>
</gene>
<dbReference type="RefSeq" id="WP_167174868.1">
    <property type="nucleotide sequence ID" value="NZ_JAAOYM010000001.1"/>
</dbReference>
<dbReference type="InterPro" id="IPR023834">
    <property type="entry name" value="T7SS_pept_S8A_mycosin"/>
</dbReference>
<feature type="compositionally biased region" description="Gly residues" evidence="12">
    <location>
        <begin position="210"/>
        <end position="225"/>
    </location>
</feature>